<dbReference type="SMART" id="SM00331">
    <property type="entry name" value="PP2C_SIG"/>
    <property type="match status" value="1"/>
</dbReference>
<keyword evidence="5" id="KW-1185">Reference proteome</keyword>
<dbReference type="EMBL" id="FNDJ01000023">
    <property type="protein sequence ID" value="SDL19641.1"/>
    <property type="molecule type" value="Genomic_DNA"/>
</dbReference>
<name>A0A1G9I333_9ACTN</name>
<dbReference type="GO" id="GO:0016791">
    <property type="term" value="F:phosphatase activity"/>
    <property type="evidence" value="ECO:0007669"/>
    <property type="project" value="TreeGrafter"/>
</dbReference>
<dbReference type="InterPro" id="IPR052016">
    <property type="entry name" value="Bact_Sigma-Reg"/>
</dbReference>
<evidence type="ECO:0000313" key="4">
    <source>
        <dbReference type="EMBL" id="SDL19641.1"/>
    </source>
</evidence>
<dbReference type="PANTHER" id="PTHR43156">
    <property type="entry name" value="STAGE II SPORULATION PROTEIN E-RELATED"/>
    <property type="match status" value="1"/>
</dbReference>
<accession>A0A1G9I333</accession>
<evidence type="ECO:0000256" key="1">
    <source>
        <dbReference type="ARBA" id="ARBA00022801"/>
    </source>
</evidence>
<evidence type="ECO:0000313" key="5">
    <source>
        <dbReference type="Proteomes" id="UP000199202"/>
    </source>
</evidence>
<reference evidence="4 5" key="1">
    <citation type="submission" date="2016-10" db="EMBL/GenBank/DDBJ databases">
        <authorList>
            <person name="de Groot N.N."/>
        </authorList>
    </citation>
    <scope>NUCLEOTIDE SEQUENCE [LARGE SCALE GENOMIC DNA]</scope>
    <source>
        <strain evidence="4 5">CGMCC 4.6533</strain>
    </source>
</reference>
<evidence type="ECO:0000259" key="3">
    <source>
        <dbReference type="SMART" id="SM00331"/>
    </source>
</evidence>
<dbReference type="Proteomes" id="UP000199202">
    <property type="component" value="Unassembled WGS sequence"/>
</dbReference>
<dbReference type="STRING" id="633440.SAMN05421869_12367"/>
<protein>
    <submittedName>
        <fullName evidence="4">Stage II sporulation protein E (SpoIIE)</fullName>
    </submittedName>
</protein>
<dbReference type="InterPro" id="IPR001932">
    <property type="entry name" value="PPM-type_phosphatase-like_dom"/>
</dbReference>
<dbReference type="Gene3D" id="3.60.40.10">
    <property type="entry name" value="PPM-type phosphatase domain"/>
    <property type="match status" value="1"/>
</dbReference>
<dbReference type="RefSeq" id="WP_245765548.1">
    <property type="nucleotide sequence ID" value="NZ_FNDJ01000023.1"/>
</dbReference>
<proteinExistence type="predicted"/>
<dbReference type="AlphaFoldDB" id="A0A1G9I333"/>
<feature type="domain" description="PPM-type phosphatase" evidence="3">
    <location>
        <begin position="189"/>
        <end position="405"/>
    </location>
</feature>
<feature type="region of interest" description="Disordered" evidence="2">
    <location>
        <begin position="405"/>
        <end position="456"/>
    </location>
</feature>
<dbReference type="Pfam" id="PF07228">
    <property type="entry name" value="SpoIIE"/>
    <property type="match status" value="1"/>
</dbReference>
<gene>
    <name evidence="4" type="ORF">SAMN05421869_12367</name>
</gene>
<organism evidence="4 5">
    <name type="scientific">Nonomuraea jiangxiensis</name>
    <dbReference type="NCBI Taxonomy" id="633440"/>
    <lineage>
        <taxon>Bacteria</taxon>
        <taxon>Bacillati</taxon>
        <taxon>Actinomycetota</taxon>
        <taxon>Actinomycetes</taxon>
        <taxon>Streptosporangiales</taxon>
        <taxon>Streptosporangiaceae</taxon>
        <taxon>Nonomuraea</taxon>
    </lineage>
</organism>
<feature type="compositionally biased region" description="Basic and acidic residues" evidence="2">
    <location>
        <begin position="416"/>
        <end position="437"/>
    </location>
</feature>
<sequence>MTGDGERMLGGLLDATQLSAMEDLPGLVAAYGRLAGFSQTMIYVADLQQQLLVPLAGQRDVYGERLEAIRIDATMAGRAFRGVEIVEARHMMDPAAPESVPASSAGEGPQRLWVPLLSGTERVGVLGVSVQRGSEAAALLAGRLASLVSLLLISKRPYSDSYARLVRTRPMMLSAEVLWNLLPPGGFADDRVVVSAALEPAYEVGGDAYDYAIDGDTLHVSIFDAMGHDTAAGLTATIAIGSARTSRRQGTNLPAMSEAIDAAIAEQVTGRFATGVLADLDLRTGRLAWVNRGHHPPLVIRGGQQVATLTSVPDPPMGLGLDLSTGLLHYQLEPGDRLLFYTDGIIEAQSPNGELFGLERFIDFIIRREADGMSAPETLRRLIQAILAHQRGRLQDDATVLTTEWRTQRQQPLSLERSRLTAPHEARGTRQHDDQKPSARRKSGGQLDVGEVDLFE</sequence>
<evidence type="ECO:0000256" key="2">
    <source>
        <dbReference type="SAM" id="MobiDB-lite"/>
    </source>
</evidence>
<keyword evidence="1" id="KW-0378">Hydrolase</keyword>
<dbReference type="InterPro" id="IPR036457">
    <property type="entry name" value="PPM-type-like_dom_sf"/>
</dbReference>
<dbReference type="PANTHER" id="PTHR43156:SF2">
    <property type="entry name" value="STAGE II SPORULATION PROTEIN E"/>
    <property type="match status" value="1"/>
</dbReference>
<dbReference type="SUPFAM" id="SSF81606">
    <property type="entry name" value="PP2C-like"/>
    <property type="match status" value="1"/>
</dbReference>